<accession>A0A3S5CM02</accession>
<keyword evidence="2" id="KW-1185">Reference proteome</keyword>
<feature type="non-terminal residue" evidence="1">
    <location>
        <position position="33"/>
    </location>
</feature>
<gene>
    <name evidence="1" type="ORF">PXEA_LOCUS25396</name>
</gene>
<reference evidence="1" key="1">
    <citation type="submission" date="2018-11" db="EMBL/GenBank/DDBJ databases">
        <authorList>
            <consortium name="Pathogen Informatics"/>
        </authorList>
    </citation>
    <scope>NUCLEOTIDE SEQUENCE</scope>
</reference>
<sequence>MVPTSTRTRRRAVLEQVRWPREPNATVALTSPW</sequence>
<organism evidence="1 2">
    <name type="scientific">Protopolystoma xenopodis</name>
    <dbReference type="NCBI Taxonomy" id="117903"/>
    <lineage>
        <taxon>Eukaryota</taxon>
        <taxon>Metazoa</taxon>
        <taxon>Spiralia</taxon>
        <taxon>Lophotrochozoa</taxon>
        <taxon>Platyhelminthes</taxon>
        <taxon>Monogenea</taxon>
        <taxon>Polyopisthocotylea</taxon>
        <taxon>Polystomatidea</taxon>
        <taxon>Polystomatidae</taxon>
        <taxon>Protopolystoma</taxon>
    </lineage>
</organism>
<evidence type="ECO:0000313" key="2">
    <source>
        <dbReference type="Proteomes" id="UP000784294"/>
    </source>
</evidence>
<comment type="caution">
    <text evidence="1">The sequence shown here is derived from an EMBL/GenBank/DDBJ whole genome shotgun (WGS) entry which is preliminary data.</text>
</comment>
<evidence type="ECO:0000313" key="1">
    <source>
        <dbReference type="EMBL" id="VEL31956.1"/>
    </source>
</evidence>
<dbReference type="EMBL" id="CAAALY010128485">
    <property type="protein sequence ID" value="VEL31956.1"/>
    <property type="molecule type" value="Genomic_DNA"/>
</dbReference>
<dbReference type="AlphaFoldDB" id="A0A3S5CM02"/>
<name>A0A3S5CM02_9PLAT</name>
<protein>
    <submittedName>
        <fullName evidence="1">Uncharacterized protein</fullName>
    </submittedName>
</protein>
<proteinExistence type="predicted"/>
<dbReference type="Proteomes" id="UP000784294">
    <property type="component" value="Unassembled WGS sequence"/>
</dbReference>